<sequence>MAYDSLATYILALLELMGNQDSSVDNPPLGLARRAGATSSTFDVPALKLLHALIEHSPSPETMSRELIVELAKCEISAVKQLVDDLDGDRSVSPNDWASIVHQELRQTAGNTTYLTALASH</sequence>
<accession>A0ACC0UEP1</accession>
<reference evidence="1" key="1">
    <citation type="submission" date="2021-03" db="EMBL/GenBank/DDBJ databases">
        <title>Evolutionary priming and transition to the ectomycorrhizal habit in an iconic lineage of mushroom-forming fungi: is preadaptation a requirement?</title>
        <authorList>
            <consortium name="DOE Joint Genome Institute"/>
            <person name="Looney B.P."/>
            <person name="Miyauchi S."/>
            <person name="Morin E."/>
            <person name="Drula E."/>
            <person name="Courty P.E."/>
            <person name="Chicoki N."/>
            <person name="Fauchery L."/>
            <person name="Kohler A."/>
            <person name="Kuo A."/>
            <person name="LaButti K."/>
            <person name="Pangilinan J."/>
            <person name="Lipzen A."/>
            <person name="Riley R."/>
            <person name="Andreopoulos W."/>
            <person name="He G."/>
            <person name="Johnson J."/>
            <person name="Barry K.W."/>
            <person name="Grigoriev I.V."/>
            <person name="Nagy L."/>
            <person name="Hibbett D."/>
            <person name="Henrissat B."/>
            <person name="Matheny P.B."/>
            <person name="Labbe J."/>
            <person name="Martin A.F."/>
        </authorList>
    </citation>
    <scope>NUCLEOTIDE SEQUENCE</scope>
    <source>
        <strain evidence="1">BPL698</strain>
    </source>
</reference>
<organism evidence="1 2">
    <name type="scientific">Russula earlei</name>
    <dbReference type="NCBI Taxonomy" id="71964"/>
    <lineage>
        <taxon>Eukaryota</taxon>
        <taxon>Fungi</taxon>
        <taxon>Dikarya</taxon>
        <taxon>Basidiomycota</taxon>
        <taxon>Agaricomycotina</taxon>
        <taxon>Agaricomycetes</taxon>
        <taxon>Russulales</taxon>
        <taxon>Russulaceae</taxon>
        <taxon>Russula</taxon>
    </lineage>
</organism>
<evidence type="ECO:0000313" key="1">
    <source>
        <dbReference type="EMBL" id="KAI9510199.1"/>
    </source>
</evidence>
<dbReference type="Proteomes" id="UP001207468">
    <property type="component" value="Unassembled WGS sequence"/>
</dbReference>
<protein>
    <submittedName>
        <fullName evidence="1">Uncharacterized protein</fullName>
    </submittedName>
</protein>
<evidence type="ECO:0000313" key="2">
    <source>
        <dbReference type="Proteomes" id="UP001207468"/>
    </source>
</evidence>
<gene>
    <name evidence="1" type="ORF">F5148DRAFT_1374659</name>
</gene>
<dbReference type="EMBL" id="JAGFNK010000047">
    <property type="protein sequence ID" value="KAI9510199.1"/>
    <property type="molecule type" value="Genomic_DNA"/>
</dbReference>
<keyword evidence="2" id="KW-1185">Reference proteome</keyword>
<proteinExistence type="predicted"/>
<comment type="caution">
    <text evidence="1">The sequence shown here is derived from an EMBL/GenBank/DDBJ whole genome shotgun (WGS) entry which is preliminary data.</text>
</comment>
<name>A0ACC0UEP1_9AGAM</name>